<sequence>MKLLIMLFLFWTIYRQRKRQRKFWVRHIYQNRLKQGDYHNLIAEMRLMDDEEAHVRYLRVTKETFDVLCRLVAPYLQKRRSYTNKRPHISPGEQLAMTLRFLASGDSQTSISYSFRVGKASVCHIIYKTCCVLWKVLHKKYLPFPSTEDEWKKISHQFWMLWQFPNCLGAIDGKHVRIQAPNNSGSMFFNYKGTFSIVLMAICDAHYRFIMVDIGEGGKESDGGVFSNCTFGQRLMEQSLQLPLPNALPGTSVVAPYVFVGDEAFPLRPDLLRPFPGSNLSEKQSVFNYRLSRARRLIENSFGILASRFRIYRQPIHSSPAKVVAYVKATIVLHNYLRLHESHVYCPPCFTDREDNEGNIINGEWRDNHSSLGLERIGRTGSNRGSWEADAVRETYCNYFVSEEGSLPWQSHHVHRTTYN</sequence>
<comment type="subcellular location">
    <subcellularLocation>
        <location evidence="2">Nucleus</location>
    </subcellularLocation>
</comment>
<organism evidence="10 11">
    <name type="scientific">Amphimedon queenslandica</name>
    <name type="common">Sponge</name>
    <dbReference type="NCBI Taxonomy" id="400682"/>
    <lineage>
        <taxon>Eukaryota</taxon>
        <taxon>Metazoa</taxon>
        <taxon>Porifera</taxon>
        <taxon>Demospongiae</taxon>
        <taxon>Heteroscleromorpha</taxon>
        <taxon>Haplosclerida</taxon>
        <taxon>Niphatidae</taxon>
        <taxon>Amphimedon</taxon>
    </lineage>
</organism>
<comment type="cofactor">
    <cofactor evidence="1">
        <name>a divalent metal cation</name>
        <dbReference type="ChEBI" id="CHEBI:60240"/>
    </cofactor>
</comment>
<dbReference type="GO" id="GO:0004518">
    <property type="term" value="F:nuclease activity"/>
    <property type="evidence" value="ECO:0007669"/>
    <property type="project" value="UniProtKB-KW"/>
</dbReference>
<dbReference type="Pfam" id="PF13359">
    <property type="entry name" value="DDE_Tnp_4"/>
    <property type="match status" value="1"/>
</dbReference>
<evidence type="ECO:0000256" key="5">
    <source>
        <dbReference type="ARBA" id="ARBA00022723"/>
    </source>
</evidence>
<dbReference type="AlphaFoldDB" id="A0AAN0IHR1"/>
<protein>
    <recommendedName>
        <fullName evidence="9">DDE Tnp4 domain-containing protein</fullName>
    </recommendedName>
</protein>
<evidence type="ECO:0000256" key="1">
    <source>
        <dbReference type="ARBA" id="ARBA00001968"/>
    </source>
</evidence>
<evidence type="ECO:0000256" key="4">
    <source>
        <dbReference type="ARBA" id="ARBA00022722"/>
    </source>
</evidence>
<evidence type="ECO:0000256" key="7">
    <source>
        <dbReference type="ARBA" id="ARBA00023242"/>
    </source>
</evidence>
<name>A0AAN0IHR1_AMPQE</name>
<evidence type="ECO:0000256" key="6">
    <source>
        <dbReference type="ARBA" id="ARBA00022801"/>
    </source>
</evidence>
<dbReference type="PANTHER" id="PTHR22930">
    <property type="match status" value="1"/>
</dbReference>
<keyword evidence="7" id="KW-0539">Nucleus</keyword>
<proteinExistence type="inferred from homology"/>
<dbReference type="GO" id="GO:0016787">
    <property type="term" value="F:hydrolase activity"/>
    <property type="evidence" value="ECO:0007669"/>
    <property type="project" value="UniProtKB-KW"/>
</dbReference>
<dbReference type="InterPro" id="IPR045249">
    <property type="entry name" value="HARBI1-like"/>
</dbReference>
<dbReference type="InterPro" id="IPR027806">
    <property type="entry name" value="HARBI1_dom"/>
</dbReference>
<dbReference type="Proteomes" id="UP000007879">
    <property type="component" value="Unassembled WGS sequence"/>
</dbReference>
<evidence type="ECO:0000313" key="10">
    <source>
        <dbReference type="EnsemblMetazoa" id="XP_003389732.2"/>
    </source>
</evidence>
<evidence type="ECO:0000259" key="9">
    <source>
        <dbReference type="Pfam" id="PF13359"/>
    </source>
</evidence>
<feature type="chain" id="PRO_5043000346" description="DDE Tnp4 domain-containing protein" evidence="8">
    <location>
        <begin position="16"/>
        <end position="420"/>
    </location>
</feature>
<evidence type="ECO:0000256" key="8">
    <source>
        <dbReference type="SAM" id="SignalP"/>
    </source>
</evidence>
<reference evidence="11" key="1">
    <citation type="journal article" date="2010" name="Nature">
        <title>The Amphimedon queenslandica genome and the evolution of animal complexity.</title>
        <authorList>
            <person name="Srivastava M."/>
            <person name="Simakov O."/>
            <person name="Chapman J."/>
            <person name="Fahey B."/>
            <person name="Gauthier M.E."/>
            <person name="Mitros T."/>
            <person name="Richards G.S."/>
            <person name="Conaco C."/>
            <person name="Dacre M."/>
            <person name="Hellsten U."/>
            <person name="Larroux C."/>
            <person name="Putnam N.H."/>
            <person name="Stanke M."/>
            <person name="Adamska M."/>
            <person name="Darling A."/>
            <person name="Degnan S.M."/>
            <person name="Oakley T.H."/>
            <person name="Plachetzki D.C."/>
            <person name="Zhai Y."/>
            <person name="Adamski M."/>
            <person name="Calcino A."/>
            <person name="Cummins S.F."/>
            <person name="Goodstein D.M."/>
            <person name="Harris C."/>
            <person name="Jackson D.J."/>
            <person name="Leys S.P."/>
            <person name="Shu S."/>
            <person name="Woodcroft B.J."/>
            <person name="Vervoort M."/>
            <person name="Kosik K.S."/>
            <person name="Manning G."/>
            <person name="Degnan B.M."/>
            <person name="Rokhsar D.S."/>
        </authorList>
    </citation>
    <scope>NUCLEOTIDE SEQUENCE [LARGE SCALE GENOMIC DNA]</scope>
</reference>
<comment type="similarity">
    <text evidence="3">Belongs to the HARBI1 family.</text>
</comment>
<keyword evidence="8" id="KW-0732">Signal</keyword>
<feature type="signal peptide" evidence="8">
    <location>
        <begin position="1"/>
        <end position="15"/>
    </location>
</feature>
<evidence type="ECO:0000313" key="11">
    <source>
        <dbReference type="Proteomes" id="UP000007879"/>
    </source>
</evidence>
<dbReference type="PANTHER" id="PTHR22930:SF269">
    <property type="entry name" value="NUCLEASE HARBI1-LIKE PROTEIN"/>
    <property type="match status" value="1"/>
</dbReference>
<keyword evidence="5" id="KW-0479">Metal-binding</keyword>
<reference evidence="10" key="2">
    <citation type="submission" date="2024-06" db="UniProtKB">
        <authorList>
            <consortium name="EnsemblMetazoa"/>
        </authorList>
    </citation>
    <scope>IDENTIFICATION</scope>
</reference>
<dbReference type="KEGG" id="aqu:100631454"/>
<dbReference type="GO" id="GO:0005634">
    <property type="term" value="C:nucleus"/>
    <property type="evidence" value="ECO:0007669"/>
    <property type="project" value="UniProtKB-SubCell"/>
</dbReference>
<dbReference type="EnsemblMetazoa" id="XM_003389684.2">
    <property type="protein sequence ID" value="XP_003389732.2"/>
    <property type="gene ID" value="LOC100631454"/>
</dbReference>
<keyword evidence="11" id="KW-1185">Reference proteome</keyword>
<accession>A0AAN0IHR1</accession>
<dbReference type="GeneID" id="100631454"/>
<feature type="domain" description="DDE Tnp4" evidence="9">
    <location>
        <begin position="171"/>
        <end position="335"/>
    </location>
</feature>
<dbReference type="RefSeq" id="XP_003389732.2">
    <property type="nucleotide sequence ID" value="XM_003389684.2"/>
</dbReference>
<evidence type="ECO:0000256" key="3">
    <source>
        <dbReference type="ARBA" id="ARBA00006958"/>
    </source>
</evidence>
<keyword evidence="4" id="KW-0540">Nuclease</keyword>
<dbReference type="GO" id="GO:0046872">
    <property type="term" value="F:metal ion binding"/>
    <property type="evidence" value="ECO:0007669"/>
    <property type="project" value="UniProtKB-KW"/>
</dbReference>
<keyword evidence="6" id="KW-0378">Hydrolase</keyword>
<evidence type="ECO:0000256" key="2">
    <source>
        <dbReference type="ARBA" id="ARBA00004123"/>
    </source>
</evidence>